<evidence type="ECO:0000313" key="1">
    <source>
        <dbReference type="EMBL" id="KAJ8950007.1"/>
    </source>
</evidence>
<accession>A0AAV8YFP8</accession>
<reference evidence="1" key="1">
    <citation type="journal article" date="2023" name="Insect Mol. Biol.">
        <title>Genome sequencing provides insights into the evolution of gene families encoding plant cell wall-degrading enzymes in longhorned beetles.</title>
        <authorList>
            <person name="Shin N.R."/>
            <person name="Okamura Y."/>
            <person name="Kirsch R."/>
            <person name="Pauchet Y."/>
        </authorList>
    </citation>
    <scope>NUCLEOTIDE SEQUENCE</scope>
    <source>
        <strain evidence="1">AMC_N1</strain>
    </source>
</reference>
<organism evidence="1 2">
    <name type="scientific">Aromia moschata</name>
    <dbReference type="NCBI Taxonomy" id="1265417"/>
    <lineage>
        <taxon>Eukaryota</taxon>
        <taxon>Metazoa</taxon>
        <taxon>Ecdysozoa</taxon>
        <taxon>Arthropoda</taxon>
        <taxon>Hexapoda</taxon>
        <taxon>Insecta</taxon>
        <taxon>Pterygota</taxon>
        <taxon>Neoptera</taxon>
        <taxon>Endopterygota</taxon>
        <taxon>Coleoptera</taxon>
        <taxon>Polyphaga</taxon>
        <taxon>Cucujiformia</taxon>
        <taxon>Chrysomeloidea</taxon>
        <taxon>Cerambycidae</taxon>
        <taxon>Cerambycinae</taxon>
        <taxon>Callichromatini</taxon>
        <taxon>Aromia</taxon>
    </lineage>
</organism>
<evidence type="ECO:0000313" key="2">
    <source>
        <dbReference type="Proteomes" id="UP001162162"/>
    </source>
</evidence>
<comment type="caution">
    <text evidence="1">The sequence shown here is derived from an EMBL/GenBank/DDBJ whole genome shotgun (WGS) entry which is preliminary data.</text>
</comment>
<gene>
    <name evidence="1" type="ORF">NQ318_002418</name>
</gene>
<proteinExistence type="predicted"/>
<dbReference type="AlphaFoldDB" id="A0AAV8YFP8"/>
<dbReference type="EMBL" id="JAPWTK010000106">
    <property type="protein sequence ID" value="KAJ8950007.1"/>
    <property type="molecule type" value="Genomic_DNA"/>
</dbReference>
<name>A0AAV8YFP8_9CUCU</name>
<dbReference type="Proteomes" id="UP001162162">
    <property type="component" value="Unassembled WGS sequence"/>
</dbReference>
<sequence length="173" mass="20413">MSKIFRINWRTRRSTPDHIHNLENDFIRNFTLDNTKCAAPVFSSSTKEQFNDGGNNHLIWTNETNMPMEIDNPFNKKSEDCVDFVEDMDIDFDAECYANSSFSKLDNMLKNRKFNNDQVKDWMIKQIHLKNKSIDLKLQDQVLENILKGHEVKYKGLKGLHSKLSLELEQYKH</sequence>
<keyword evidence="2" id="KW-1185">Reference proteome</keyword>
<protein>
    <submittedName>
        <fullName evidence="1">Uncharacterized protein</fullName>
    </submittedName>
</protein>